<keyword evidence="7 13" id="KW-0658">Purine biosynthesis</keyword>
<dbReference type="CDD" id="cd04601">
    <property type="entry name" value="CBS_pair_IMPDH"/>
    <property type="match status" value="1"/>
</dbReference>
<comment type="activity regulation">
    <text evidence="13">Mycophenolic acid (MPA) is a non-competitive inhibitor that prevents formation of the closed enzyme conformation by binding to the same site as the amobile flap. In contrast, mizoribine monophosphate (MZP) is a competitive inhibitor that induces the closed conformation. MPA is a potent inhibitor of mammalian IMPDHs but a poor inhibitor of the bacterial enzymes. MZP is a more potent inhibitor of bacterial IMPDH.</text>
</comment>
<dbReference type="EMBL" id="AXCJ01000005">
    <property type="protein sequence ID" value="ETO91332.1"/>
    <property type="molecule type" value="Genomic_DNA"/>
</dbReference>
<evidence type="ECO:0000256" key="17">
    <source>
        <dbReference type="PIRSR" id="PIRSR000130-4"/>
    </source>
</evidence>
<keyword evidence="10 13" id="KW-0520">NAD</keyword>
<dbReference type="SUPFAM" id="SSF51412">
    <property type="entry name" value="Inosine monophosphate dehydrogenase (IMPDH)"/>
    <property type="match status" value="1"/>
</dbReference>
<dbReference type="PATRIC" id="fig|1401685.3.peg.530"/>
<dbReference type="Gene3D" id="3.20.20.70">
    <property type="entry name" value="Aldolase class I"/>
    <property type="match status" value="1"/>
</dbReference>
<evidence type="ECO:0000256" key="8">
    <source>
        <dbReference type="ARBA" id="ARBA00022958"/>
    </source>
</evidence>
<dbReference type="Pfam" id="PF00571">
    <property type="entry name" value="CBS"/>
    <property type="match status" value="2"/>
</dbReference>
<dbReference type="InterPro" id="IPR046342">
    <property type="entry name" value="CBS_dom_sf"/>
</dbReference>
<keyword evidence="11 18" id="KW-0129">CBS domain</keyword>
<organism evidence="22 23">
    <name type="scientific">Candidatus Xenolissoclinum pacificiensis L6</name>
    <dbReference type="NCBI Taxonomy" id="1401685"/>
    <lineage>
        <taxon>Bacteria</taxon>
        <taxon>Pseudomonadati</taxon>
        <taxon>Pseudomonadota</taxon>
        <taxon>Alphaproteobacteria</taxon>
        <taxon>Rickettsiales</taxon>
        <taxon>Anaplasmataceae</taxon>
        <taxon>Candidatus Xenolissoclinum</taxon>
    </lineage>
</organism>
<feature type="binding site" evidence="13">
    <location>
        <position position="461"/>
    </location>
    <ligand>
        <name>K(+)</name>
        <dbReference type="ChEBI" id="CHEBI:29103"/>
        <note>ligand shared between two tetrameric partners</note>
    </ligand>
</feature>
<feature type="active site" description="Proton acceptor" evidence="13 14">
    <location>
        <position position="392"/>
    </location>
</feature>
<keyword evidence="6 13" id="KW-0332">GMP biosynthesis</keyword>
<evidence type="ECO:0000256" key="9">
    <source>
        <dbReference type="ARBA" id="ARBA00023002"/>
    </source>
</evidence>
<dbReference type="SMART" id="SM00116">
    <property type="entry name" value="CBS"/>
    <property type="match status" value="2"/>
</dbReference>
<dbReference type="HAMAP" id="MF_01964">
    <property type="entry name" value="IMPDH"/>
    <property type="match status" value="1"/>
</dbReference>
<feature type="binding site" evidence="13">
    <location>
        <position position="240"/>
    </location>
    <ligand>
        <name>NAD(+)</name>
        <dbReference type="ChEBI" id="CHEBI:57540"/>
    </ligand>
</feature>
<dbReference type="UniPathway" id="UPA00601">
    <property type="reaction ID" value="UER00295"/>
</dbReference>
<evidence type="ECO:0000313" key="23">
    <source>
        <dbReference type="Proteomes" id="UP000018951"/>
    </source>
</evidence>
<dbReference type="PANTHER" id="PTHR11911:SF111">
    <property type="entry name" value="INOSINE-5'-MONOPHOSPHATE DEHYDROGENASE"/>
    <property type="match status" value="1"/>
</dbReference>
<evidence type="ECO:0000256" key="14">
    <source>
        <dbReference type="PIRSR" id="PIRSR000130-1"/>
    </source>
</evidence>
<dbReference type="SMART" id="SM01240">
    <property type="entry name" value="IMPDH"/>
    <property type="match status" value="1"/>
</dbReference>
<feature type="active site" description="Thioimidate intermediate" evidence="13 14">
    <location>
        <position position="296"/>
    </location>
</feature>
<evidence type="ECO:0000256" key="13">
    <source>
        <dbReference type="HAMAP-Rule" id="MF_01964"/>
    </source>
</evidence>
<evidence type="ECO:0000256" key="10">
    <source>
        <dbReference type="ARBA" id="ARBA00023027"/>
    </source>
</evidence>
<reference evidence="22 23" key="1">
    <citation type="journal article" date="2013" name="PLoS ONE">
        <title>Bacterial endosymbiosis in a chordate host: long-term co-evolution and conservation of secondary metabolism.</title>
        <authorList>
            <person name="Kwan J.C."/>
            <person name="Schmidt E.W."/>
        </authorList>
    </citation>
    <scope>NUCLEOTIDE SEQUENCE [LARGE SCALE GENOMIC DNA]</scope>
    <source>
        <strain evidence="23">L6</strain>
    </source>
</reference>
<feature type="binding site" evidence="13">
    <location>
        <position position="460"/>
    </location>
    <ligand>
        <name>K(+)</name>
        <dbReference type="ChEBI" id="CHEBI:29103"/>
        <note>ligand shared between two tetrameric partners</note>
    </ligand>
</feature>
<evidence type="ECO:0000256" key="11">
    <source>
        <dbReference type="ARBA" id="ARBA00023122"/>
    </source>
</evidence>
<evidence type="ECO:0000256" key="16">
    <source>
        <dbReference type="PIRSR" id="PIRSR000130-3"/>
    </source>
</evidence>
<dbReference type="InterPro" id="IPR001093">
    <property type="entry name" value="IMP_DH_GMPRt"/>
</dbReference>
<evidence type="ECO:0000256" key="20">
    <source>
        <dbReference type="RuleBase" id="RU003928"/>
    </source>
</evidence>
<dbReference type="NCBIfam" id="TIGR01302">
    <property type="entry name" value="IMP_dehydrog"/>
    <property type="match status" value="1"/>
</dbReference>
<feature type="binding site" evidence="13 15">
    <location>
        <position position="294"/>
    </location>
    <ligand>
        <name>IMP</name>
        <dbReference type="ChEBI" id="CHEBI:58053"/>
    </ligand>
</feature>
<evidence type="ECO:0000259" key="21">
    <source>
        <dbReference type="PROSITE" id="PS51371"/>
    </source>
</evidence>
<comment type="subunit">
    <text evidence="3 13">Homotetramer.</text>
</comment>
<feature type="binding site" evidence="13 15">
    <location>
        <position position="405"/>
    </location>
    <ligand>
        <name>IMP</name>
        <dbReference type="ChEBI" id="CHEBI:58053"/>
    </ligand>
</feature>
<dbReference type="PROSITE" id="PS00487">
    <property type="entry name" value="IMP_DH_GMP_RED"/>
    <property type="match status" value="1"/>
</dbReference>
<protein>
    <recommendedName>
        <fullName evidence="13 20">Inosine-5'-monophosphate dehydrogenase</fullName>
        <shortName evidence="13">IMP dehydrogenase</shortName>
        <shortName evidence="13">IMPD</shortName>
        <shortName evidence="13">IMPDH</shortName>
        <ecNumber evidence="13 20">1.1.1.205</ecNumber>
    </recommendedName>
</protein>
<evidence type="ECO:0000256" key="4">
    <source>
        <dbReference type="ARBA" id="ARBA00022723"/>
    </source>
</evidence>
<dbReference type="GO" id="GO:0000166">
    <property type="term" value="F:nucleotide binding"/>
    <property type="evidence" value="ECO:0007669"/>
    <property type="project" value="UniProtKB-UniRule"/>
</dbReference>
<keyword evidence="8 13" id="KW-0630">Potassium</keyword>
<comment type="caution">
    <text evidence="13">Lacks conserved residue(s) required for the propagation of feature annotation.</text>
</comment>
<dbReference type="InterPro" id="IPR005990">
    <property type="entry name" value="IMP_DH"/>
</dbReference>
<feature type="binding site" description="in other chain" evidence="13 17">
    <location>
        <position position="296"/>
    </location>
    <ligand>
        <name>K(+)</name>
        <dbReference type="ChEBI" id="CHEBI:29103"/>
        <note>ligand shared between two tetrameric partners</note>
    </ligand>
</feature>
<keyword evidence="4 13" id="KW-0479">Metal-binding</keyword>
<keyword evidence="5" id="KW-0677">Repeat</keyword>
<dbReference type="SUPFAM" id="SSF54631">
    <property type="entry name" value="CBS-domain pair"/>
    <property type="match status" value="1"/>
</dbReference>
<feature type="domain" description="CBS" evidence="21">
    <location>
        <begin position="89"/>
        <end position="147"/>
    </location>
</feature>
<evidence type="ECO:0000256" key="3">
    <source>
        <dbReference type="ARBA" id="ARBA00011881"/>
    </source>
</evidence>
<dbReference type="InterPro" id="IPR000644">
    <property type="entry name" value="CBS_dom"/>
</dbReference>
<keyword evidence="23" id="KW-1185">Reference proteome</keyword>
<accession>W2V107</accession>
<comment type="similarity">
    <text evidence="2 13 19">Belongs to the IMPDH/GMPR family.</text>
</comment>
<dbReference type="AlphaFoldDB" id="W2V107"/>
<proteinExistence type="inferred from homology"/>
<dbReference type="GO" id="GO:0003938">
    <property type="term" value="F:IMP dehydrogenase activity"/>
    <property type="evidence" value="ECO:0007669"/>
    <property type="project" value="UniProtKB-UniRule"/>
</dbReference>
<dbReference type="PIRSF" id="PIRSF000130">
    <property type="entry name" value="IMPDH"/>
    <property type="match status" value="1"/>
</dbReference>
<evidence type="ECO:0000256" key="5">
    <source>
        <dbReference type="ARBA" id="ARBA00022737"/>
    </source>
</evidence>
<dbReference type="InterPro" id="IPR013785">
    <property type="entry name" value="Aldolase_TIM"/>
</dbReference>
<evidence type="ECO:0000256" key="15">
    <source>
        <dbReference type="PIRSR" id="PIRSR000130-2"/>
    </source>
</evidence>
<feature type="binding site" evidence="13 15">
    <location>
        <begin position="329"/>
        <end position="331"/>
    </location>
    <ligand>
        <name>IMP</name>
        <dbReference type="ChEBI" id="CHEBI:58053"/>
    </ligand>
</feature>
<dbReference type="Proteomes" id="UP000018951">
    <property type="component" value="Unassembled WGS sequence"/>
</dbReference>
<feature type="binding site" description="in other chain" evidence="13 17">
    <location>
        <position position="293"/>
    </location>
    <ligand>
        <name>K(+)</name>
        <dbReference type="ChEBI" id="CHEBI:29103"/>
        <note>ligand shared between two tetrameric partners</note>
    </ligand>
</feature>
<comment type="catalytic activity">
    <reaction evidence="12 13 20">
        <text>IMP + NAD(+) + H2O = XMP + NADH + H(+)</text>
        <dbReference type="Rhea" id="RHEA:11708"/>
        <dbReference type="ChEBI" id="CHEBI:15377"/>
        <dbReference type="ChEBI" id="CHEBI:15378"/>
        <dbReference type="ChEBI" id="CHEBI:57464"/>
        <dbReference type="ChEBI" id="CHEBI:57540"/>
        <dbReference type="ChEBI" id="CHEBI:57945"/>
        <dbReference type="ChEBI" id="CHEBI:58053"/>
        <dbReference type="EC" id="1.1.1.205"/>
    </reaction>
</comment>
<dbReference type="FunFam" id="3.20.20.70:FF:000003">
    <property type="entry name" value="GMP reductase"/>
    <property type="match status" value="1"/>
</dbReference>
<evidence type="ECO:0000256" key="2">
    <source>
        <dbReference type="ARBA" id="ARBA00005502"/>
    </source>
</evidence>
<evidence type="ECO:0000313" key="22">
    <source>
        <dbReference type="EMBL" id="ETO91332.1"/>
    </source>
</evidence>
<dbReference type="CDD" id="cd00381">
    <property type="entry name" value="IMPDH"/>
    <property type="match status" value="1"/>
</dbReference>
<dbReference type="PANTHER" id="PTHR11911">
    <property type="entry name" value="INOSINE-5-MONOPHOSPHATE DEHYDROGENASE RELATED"/>
    <property type="match status" value="1"/>
</dbReference>
<dbReference type="GO" id="GO:0006177">
    <property type="term" value="P:GMP biosynthetic process"/>
    <property type="evidence" value="ECO:0007669"/>
    <property type="project" value="UniProtKB-UniRule"/>
</dbReference>
<dbReference type="EC" id="1.1.1.205" evidence="13 20"/>
<feature type="binding site" description="in other chain" evidence="13 17">
    <location>
        <position position="291"/>
    </location>
    <ligand>
        <name>K(+)</name>
        <dbReference type="ChEBI" id="CHEBI:29103"/>
        <note>ligand shared between two tetrameric partners</note>
    </ligand>
</feature>
<feature type="binding site" evidence="13 15">
    <location>
        <begin position="352"/>
        <end position="353"/>
    </location>
    <ligand>
        <name>IMP</name>
        <dbReference type="ChEBI" id="CHEBI:58053"/>
    </ligand>
</feature>
<evidence type="ECO:0000256" key="6">
    <source>
        <dbReference type="ARBA" id="ARBA00022749"/>
    </source>
</evidence>
<evidence type="ECO:0000256" key="18">
    <source>
        <dbReference type="PROSITE-ProRule" id="PRU00703"/>
    </source>
</evidence>
<name>W2V107_9RICK</name>
<dbReference type="Pfam" id="PF00478">
    <property type="entry name" value="IMPDH"/>
    <property type="match status" value="1"/>
</dbReference>
<comment type="caution">
    <text evidence="22">The sequence shown here is derived from an EMBL/GenBank/DDBJ whole genome shotgun (WGS) entry which is preliminary data.</text>
</comment>
<comment type="pathway">
    <text evidence="13 20">Purine metabolism; XMP biosynthesis via de novo pathway; XMP from IMP: step 1/1.</text>
</comment>
<evidence type="ECO:0000256" key="19">
    <source>
        <dbReference type="RuleBase" id="RU003927"/>
    </source>
</evidence>
<feature type="domain" description="CBS" evidence="21">
    <location>
        <begin position="148"/>
        <end position="205"/>
    </location>
</feature>
<feature type="binding site" evidence="16">
    <location>
        <begin position="240"/>
        <end position="242"/>
    </location>
    <ligand>
        <name>NAD(+)</name>
        <dbReference type="ChEBI" id="CHEBI:57540"/>
    </ligand>
</feature>
<dbReference type="GO" id="GO:0046872">
    <property type="term" value="F:metal ion binding"/>
    <property type="evidence" value="ECO:0007669"/>
    <property type="project" value="UniProtKB-UniRule"/>
</dbReference>
<keyword evidence="9 13" id="KW-0560">Oxidoreductase</keyword>
<dbReference type="STRING" id="1401685.P857_243"/>
<feature type="binding site" evidence="13">
    <location>
        <position position="459"/>
    </location>
    <ligand>
        <name>K(+)</name>
        <dbReference type="ChEBI" id="CHEBI:29103"/>
        <note>ligand shared between two tetrameric partners</note>
    </ligand>
</feature>
<gene>
    <name evidence="13 22" type="primary">guaB</name>
    <name evidence="22" type="ORF">P857_243</name>
</gene>
<evidence type="ECO:0000256" key="1">
    <source>
        <dbReference type="ARBA" id="ARBA00001958"/>
    </source>
</evidence>
<evidence type="ECO:0000256" key="12">
    <source>
        <dbReference type="ARBA" id="ARBA00048028"/>
    </source>
</evidence>
<dbReference type="GO" id="GO:0006183">
    <property type="term" value="P:GTP biosynthetic process"/>
    <property type="evidence" value="ECO:0007669"/>
    <property type="project" value="TreeGrafter"/>
</dbReference>
<dbReference type="PROSITE" id="PS51371">
    <property type="entry name" value="CBS"/>
    <property type="match status" value="2"/>
</dbReference>
<feature type="binding site" evidence="13 15">
    <location>
        <begin position="376"/>
        <end position="380"/>
    </location>
    <ligand>
        <name>IMP</name>
        <dbReference type="ChEBI" id="CHEBI:58053"/>
    </ligand>
</feature>
<feature type="binding site" evidence="13 16">
    <location>
        <begin position="289"/>
        <end position="291"/>
    </location>
    <ligand>
        <name>NAD(+)</name>
        <dbReference type="ChEBI" id="CHEBI:57540"/>
    </ligand>
</feature>
<sequence>MYDGLSFDDVLLLPQYSEIVPKETNIESYITNSIKLRVPLISAAMDTVTESDMAIAMAKMGGIGCIHKNLSINEQVQEVKKVKNYENAIVRNPVTVSPETPVQKIMEIQKSLNISGIPVTNNGKLVGIITNRDVRFVENLNISAQDVMTKHNLITVNDKISLSEAKSLLHKYRIERLIVTDDNDQCIGLITVKDILNINKYPYSSKDDNSRLRVAAAIGVDDLDRALELSRAETDLLILDTAHGHSKLAIDSLKLLKSRIPQEIVVGNIVTAQAAKDLIQAGADALKVGIGPGSICTTRVIAGIGVPQFSAIMNVTKACIDTDIKIIADGGIKHSGDIAKALAAGAHTVMLGSLFAGTDEAPGEIIVYNNRTYKNYRGMGSLSAMRQGSSSRYFQNKNASKLVAEGVEARVPYKGTVNNVVEQLKGGIKASLGYTGNHNIQELHKSAKFTKITLSSAKESHPHSVMISSAPPNYFSEEIQ</sequence>
<comment type="function">
    <text evidence="13">Catalyzes the conversion of inosine 5'-phosphate (IMP) to xanthosine 5'-phosphate (XMP), the first committed and rate-limiting step in the de novo synthesis of guanine nucleotides, and therefore plays an important role in the regulation of cell growth.</text>
</comment>
<dbReference type="InterPro" id="IPR015875">
    <property type="entry name" value="IMP_DH/GMP_Rdtase_CS"/>
</dbReference>
<evidence type="ECO:0000256" key="7">
    <source>
        <dbReference type="ARBA" id="ARBA00022755"/>
    </source>
</evidence>
<comment type="cofactor">
    <cofactor evidence="1 13">
        <name>K(+)</name>
        <dbReference type="ChEBI" id="CHEBI:29103"/>
    </cofactor>
</comment>